<feature type="non-terminal residue" evidence="1">
    <location>
        <position position="1"/>
    </location>
</feature>
<organism evidence="1 2">
    <name type="scientific">Streptococcus suis</name>
    <dbReference type="NCBI Taxonomy" id="1307"/>
    <lineage>
        <taxon>Bacteria</taxon>
        <taxon>Bacillati</taxon>
        <taxon>Bacillota</taxon>
        <taxon>Bacilli</taxon>
        <taxon>Lactobacillales</taxon>
        <taxon>Streptococcaceae</taxon>
        <taxon>Streptococcus</taxon>
    </lineage>
</organism>
<gene>
    <name evidence="1" type="ORF">SHY70_12015</name>
</gene>
<proteinExistence type="predicted"/>
<evidence type="ECO:0000313" key="1">
    <source>
        <dbReference type="EMBL" id="MDX5038980.1"/>
    </source>
</evidence>
<comment type="caution">
    <text evidence="1">The sequence shown here is derived from an EMBL/GenBank/DDBJ whole genome shotgun (WGS) entry which is preliminary data.</text>
</comment>
<accession>A0AAW9DJS0</accession>
<evidence type="ECO:0000313" key="2">
    <source>
        <dbReference type="Proteomes" id="UP001270004"/>
    </source>
</evidence>
<dbReference type="Proteomes" id="UP001270004">
    <property type="component" value="Unassembled WGS sequence"/>
</dbReference>
<dbReference type="EMBL" id="JAWWZK010000222">
    <property type="protein sequence ID" value="MDX5038980.1"/>
    <property type="molecule type" value="Genomic_DNA"/>
</dbReference>
<dbReference type="AlphaFoldDB" id="A0AAW9DJS0"/>
<sequence length="169" mass="19837">NIFAGQILAPDIVLYGKIVIEKRTFQDIIKDLGISSEALKIRLKQILTDKSNLSINERESIILDYLTRKNNDLKDCLEQLSNHFIQDFKIVEIAPIEHIEYLLEHNDIVTSLQVPALKNNDFRNQLPTQYSVGWQFGRGVEYYYVWNNEKITKEKAEKISKTIWYKKAY</sequence>
<name>A0AAW9DJS0_STRSU</name>
<reference evidence="1" key="1">
    <citation type="submission" date="2023-11" db="EMBL/GenBank/DDBJ databases">
        <title>Antimicrobial resistance in invasive Streptococcus suis isolated in Spain and the associated genetic mechanisms.</title>
        <authorList>
            <person name="Uruen C."/>
            <person name="Arenas J.A."/>
        </authorList>
    </citation>
    <scope>NUCLEOTIDE SEQUENCE</scope>
    <source>
        <strain evidence="1">Ss_70</strain>
    </source>
</reference>
<protein>
    <submittedName>
        <fullName evidence="1">Uncharacterized protein</fullName>
    </submittedName>
</protein>